<feature type="transmembrane region" description="Helical" evidence="1">
    <location>
        <begin position="198"/>
        <end position="218"/>
    </location>
</feature>
<dbReference type="EMBL" id="VJMH01005240">
    <property type="protein sequence ID" value="KAF0698438.1"/>
    <property type="molecule type" value="Genomic_DNA"/>
</dbReference>
<keyword evidence="1" id="KW-0472">Membrane</keyword>
<reference evidence="3 4" key="1">
    <citation type="submission" date="2019-03" db="EMBL/GenBank/DDBJ databases">
        <authorList>
            <person name="Gaulin E."/>
            <person name="Dumas B."/>
        </authorList>
    </citation>
    <scope>NUCLEOTIDE SEQUENCE [LARGE SCALE GENOMIC DNA]</scope>
    <source>
        <strain evidence="3">CBS 568.67</strain>
    </source>
</reference>
<feature type="transmembrane region" description="Helical" evidence="1">
    <location>
        <begin position="300"/>
        <end position="319"/>
    </location>
</feature>
<evidence type="ECO:0000256" key="1">
    <source>
        <dbReference type="SAM" id="Phobius"/>
    </source>
</evidence>
<feature type="transmembrane region" description="Helical" evidence="1">
    <location>
        <begin position="255"/>
        <end position="280"/>
    </location>
</feature>
<keyword evidence="1" id="KW-1133">Transmembrane helix</keyword>
<evidence type="ECO:0000313" key="3">
    <source>
        <dbReference type="EMBL" id="VFT87810.1"/>
    </source>
</evidence>
<sequence length="562" mass="63258">MVRVFVKTGAAAAVGPRVIISSISLVWSVFYSINLVLTPLLAYMSEDMPWHVPPPPPLVYSPFDVFVTNMTSFLQAIYNNDTFPHANSEIFLHSAATYDMRLRLTLPPSITDCQTTMLQFPGHFFYGRGIREYVCAYLSLNTTARSVYTATSMCQHDMMVGLPLTDGCLWITPVESESYVVDYAHHIRPGPAFAWFKLMYRITLTVAVLWVIWTRYYAHYIPLMQNLRHFGLRDDELDDGVVFTKLVVYLGDPTYFVLSHPLVTTAMVFDFWLSAVNIGIAMGDVSQFQQLWPFVRSCVYASRGVWSAYLTMLCLSLLVKQKRWEHNITSVDPGILAIAIVIYVGPIACLIQNSALVIMFQSTFMVSVPSTEQWSSIEVFPSILNAVVFTAAFPLTLSVAHAWCNRRHSPDLTTRRGSHYASVQYNDVKLKLLWFGLAPFLTPKTRAGYIAHIGGTVQRLFAFDPGYKKLPFFSLRASDCFVLCYDVHGELVTKARLSLVTGLDRQDRQTSALTIHLCPAVHGYSVGIINDHPCQSVVGPTDGYPYNSQWLHLGAAQCQWVL</sequence>
<proteinExistence type="predicted"/>
<feature type="transmembrane region" description="Helical" evidence="1">
    <location>
        <begin position="331"/>
        <end position="359"/>
    </location>
</feature>
<dbReference type="Proteomes" id="UP000332933">
    <property type="component" value="Unassembled WGS sequence"/>
</dbReference>
<name>A0A485KSC7_9STRA</name>
<evidence type="ECO:0000313" key="4">
    <source>
        <dbReference type="Proteomes" id="UP000332933"/>
    </source>
</evidence>
<dbReference type="EMBL" id="CAADRA010005261">
    <property type="protein sequence ID" value="VFT87810.1"/>
    <property type="molecule type" value="Genomic_DNA"/>
</dbReference>
<feature type="transmembrane region" description="Helical" evidence="1">
    <location>
        <begin position="25"/>
        <end position="44"/>
    </location>
</feature>
<organism evidence="3 4">
    <name type="scientific">Aphanomyces stellatus</name>
    <dbReference type="NCBI Taxonomy" id="120398"/>
    <lineage>
        <taxon>Eukaryota</taxon>
        <taxon>Sar</taxon>
        <taxon>Stramenopiles</taxon>
        <taxon>Oomycota</taxon>
        <taxon>Saprolegniomycetes</taxon>
        <taxon>Saprolegniales</taxon>
        <taxon>Verrucalvaceae</taxon>
        <taxon>Aphanomyces</taxon>
    </lineage>
</organism>
<protein>
    <submittedName>
        <fullName evidence="3">Aste57867_10942 protein</fullName>
    </submittedName>
</protein>
<dbReference type="AlphaFoldDB" id="A0A485KSC7"/>
<keyword evidence="1" id="KW-0812">Transmembrane</keyword>
<dbReference type="OrthoDB" id="66910at2759"/>
<reference evidence="2" key="2">
    <citation type="submission" date="2019-06" db="EMBL/GenBank/DDBJ databases">
        <title>Genomics analysis of Aphanomyces spp. identifies a new class of oomycete effector associated with host adaptation.</title>
        <authorList>
            <person name="Gaulin E."/>
        </authorList>
    </citation>
    <scope>NUCLEOTIDE SEQUENCE</scope>
    <source>
        <strain evidence="2">CBS 578.67</strain>
    </source>
</reference>
<keyword evidence="4" id="KW-1185">Reference proteome</keyword>
<gene>
    <name evidence="3" type="primary">Aste57867_10942</name>
    <name evidence="2" type="ORF">As57867_010902</name>
    <name evidence="3" type="ORF">ASTE57867_10942</name>
</gene>
<evidence type="ECO:0000313" key="2">
    <source>
        <dbReference type="EMBL" id="KAF0698438.1"/>
    </source>
</evidence>
<accession>A0A485KSC7</accession>